<organism evidence="1 2">
    <name type="scientific">Auriscalpium vulgare</name>
    <dbReference type="NCBI Taxonomy" id="40419"/>
    <lineage>
        <taxon>Eukaryota</taxon>
        <taxon>Fungi</taxon>
        <taxon>Dikarya</taxon>
        <taxon>Basidiomycota</taxon>
        <taxon>Agaricomycotina</taxon>
        <taxon>Agaricomycetes</taxon>
        <taxon>Russulales</taxon>
        <taxon>Auriscalpiaceae</taxon>
        <taxon>Auriscalpium</taxon>
    </lineage>
</organism>
<reference evidence="1" key="1">
    <citation type="submission" date="2021-02" db="EMBL/GenBank/DDBJ databases">
        <authorList>
            <consortium name="DOE Joint Genome Institute"/>
            <person name="Ahrendt S."/>
            <person name="Looney B.P."/>
            <person name="Miyauchi S."/>
            <person name="Morin E."/>
            <person name="Drula E."/>
            <person name="Courty P.E."/>
            <person name="Chicoki N."/>
            <person name="Fauchery L."/>
            <person name="Kohler A."/>
            <person name="Kuo A."/>
            <person name="Labutti K."/>
            <person name="Pangilinan J."/>
            <person name="Lipzen A."/>
            <person name="Riley R."/>
            <person name="Andreopoulos W."/>
            <person name="He G."/>
            <person name="Johnson J."/>
            <person name="Barry K.W."/>
            <person name="Grigoriev I.V."/>
            <person name="Nagy L."/>
            <person name="Hibbett D."/>
            <person name="Henrissat B."/>
            <person name="Matheny P.B."/>
            <person name="Labbe J."/>
            <person name="Martin F."/>
        </authorList>
    </citation>
    <scope>NUCLEOTIDE SEQUENCE</scope>
    <source>
        <strain evidence="1">FP105234-sp</strain>
    </source>
</reference>
<accession>A0ACB8R428</accession>
<comment type="caution">
    <text evidence="1">The sequence shown here is derived from an EMBL/GenBank/DDBJ whole genome shotgun (WGS) entry which is preliminary data.</text>
</comment>
<feature type="non-terminal residue" evidence="1">
    <location>
        <position position="150"/>
    </location>
</feature>
<protein>
    <submittedName>
        <fullName evidence="1">Uncharacterized protein</fullName>
    </submittedName>
</protein>
<sequence length="150" mass="16416">TPFPRPPRTPSRPSPPSWSATCRRPRPPSSAAGACVGTRASAQTTCSAGPRPSACRTRRPRPAAPGTALRRCWGPAYRAWRRQGRSPGAGRRPPRRRTRVEASPSPAYRMTQERRVALSSRGRRHRCARVLSSTNTTNTSTILCLGSGRF</sequence>
<reference evidence="1" key="2">
    <citation type="journal article" date="2022" name="New Phytol.">
        <title>Evolutionary transition to the ectomycorrhizal habit in the genomes of a hyperdiverse lineage of mushroom-forming fungi.</title>
        <authorList>
            <person name="Looney B."/>
            <person name="Miyauchi S."/>
            <person name="Morin E."/>
            <person name="Drula E."/>
            <person name="Courty P.E."/>
            <person name="Kohler A."/>
            <person name="Kuo A."/>
            <person name="LaButti K."/>
            <person name="Pangilinan J."/>
            <person name="Lipzen A."/>
            <person name="Riley R."/>
            <person name="Andreopoulos W."/>
            <person name="He G."/>
            <person name="Johnson J."/>
            <person name="Nolan M."/>
            <person name="Tritt A."/>
            <person name="Barry K.W."/>
            <person name="Grigoriev I.V."/>
            <person name="Nagy L.G."/>
            <person name="Hibbett D."/>
            <person name="Henrissat B."/>
            <person name="Matheny P.B."/>
            <person name="Labbe J."/>
            <person name="Martin F.M."/>
        </authorList>
    </citation>
    <scope>NUCLEOTIDE SEQUENCE</scope>
    <source>
        <strain evidence="1">FP105234-sp</strain>
    </source>
</reference>
<feature type="non-terminal residue" evidence="1">
    <location>
        <position position="1"/>
    </location>
</feature>
<proteinExistence type="predicted"/>
<name>A0ACB8R428_9AGAM</name>
<evidence type="ECO:0000313" key="2">
    <source>
        <dbReference type="Proteomes" id="UP000814033"/>
    </source>
</evidence>
<gene>
    <name evidence="1" type="ORF">FA95DRAFT_1567651</name>
</gene>
<dbReference type="Proteomes" id="UP000814033">
    <property type="component" value="Unassembled WGS sequence"/>
</dbReference>
<dbReference type="EMBL" id="MU276451">
    <property type="protein sequence ID" value="KAI0038622.1"/>
    <property type="molecule type" value="Genomic_DNA"/>
</dbReference>
<evidence type="ECO:0000313" key="1">
    <source>
        <dbReference type="EMBL" id="KAI0038622.1"/>
    </source>
</evidence>
<keyword evidence="2" id="KW-1185">Reference proteome</keyword>